<dbReference type="AlphaFoldDB" id="A0A7R9MD27"/>
<dbReference type="PROSITE" id="PS50157">
    <property type="entry name" value="ZINC_FINGER_C2H2_2"/>
    <property type="match status" value="2"/>
</dbReference>
<keyword evidence="5" id="KW-1185">Reference proteome</keyword>
<feature type="compositionally biased region" description="Basic and acidic residues" evidence="2">
    <location>
        <begin position="43"/>
        <end position="53"/>
    </location>
</feature>
<feature type="compositionally biased region" description="Acidic residues" evidence="2">
    <location>
        <begin position="194"/>
        <end position="203"/>
    </location>
</feature>
<feature type="compositionally biased region" description="Polar residues" evidence="2">
    <location>
        <begin position="222"/>
        <end position="231"/>
    </location>
</feature>
<feature type="region of interest" description="Disordered" evidence="2">
    <location>
        <begin position="218"/>
        <end position="290"/>
    </location>
</feature>
<feature type="compositionally biased region" description="Polar residues" evidence="2">
    <location>
        <begin position="238"/>
        <end position="258"/>
    </location>
</feature>
<feature type="domain" description="C2H2-type" evidence="3">
    <location>
        <begin position="104"/>
        <end position="129"/>
    </location>
</feature>
<evidence type="ECO:0000313" key="4">
    <source>
        <dbReference type="EMBL" id="CAD7657887.1"/>
    </source>
</evidence>
<dbReference type="EMBL" id="OC928673">
    <property type="protein sequence ID" value="CAD7657887.1"/>
    <property type="molecule type" value="Genomic_DNA"/>
</dbReference>
<evidence type="ECO:0000256" key="2">
    <source>
        <dbReference type="SAM" id="MobiDB-lite"/>
    </source>
</evidence>
<protein>
    <recommendedName>
        <fullName evidence="3">C2H2-type domain-containing protein</fullName>
    </recommendedName>
</protein>
<feature type="compositionally biased region" description="Basic residues" evidence="2">
    <location>
        <begin position="54"/>
        <end position="67"/>
    </location>
</feature>
<accession>A0A7R9MD27</accession>
<feature type="region of interest" description="Disordered" evidence="2">
    <location>
        <begin position="43"/>
        <end position="67"/>
    </location>
</feature>
<evidence type="ECO:0000313" key="5">
    <source>
        <dbReference type="Proteomes" id="UP000728032"/>
    </source>
</evidence>
<reference evidence="4" key="1">
    <citation type="submission" date="2020-11" db="EMBL/GenBank/DDBJ databases">
        <authorList>
            <person name="Tran Van P."/>
        </authorList>
    </citation>
    <scope>NUCLEOTIDE SEQUENCE</scope>
</reference>
<dbReference type="Gene3D" id="3.30.160.60">
    <property type="entry name" value="Classic Zinc Finger"/>
    <property type="match status" value="1"/>
</dbReference>
<keyword evidence="1" id="KW-0479">Metal-binding</keyword>
<organism evidence="4">
    <name type="scientific">Oppiella nova</name>
    <dbReference type="NCBI Taxonomy" id="334625"/>
    <lineage>
        <taxon>Eukaryota</taxon>
        <taxon>Metazoa</taxon>
        <taxon>Ecdysozoa</taxon>
        <taxon>Arthropoda</taxon>
        <taxon>Chelicerata</taxon>
        <taxon>Arachnida</taxon>
        <taxon>Acari</taxon>
        <taxon>Acariformes</taxon>
        <taxon>Sarcoptiformes</taxon>
        <taxon>Oribatida</taxon>
        <taxon>Brachypylina</taxon>
        <taxon>Oppioidea</taxon>
        <taxon>Oppiidae</taxon>
        <taxon>Oppiella</taxon>
    </lineage>
</organism>
<sequence length="290" mass="32725">WVFPVFMTGWRKNGLDVDDLFRCSRHDESQRIVRELERHWNNEQPIDGHDSRGSGHHLNAKNAKKNKLKGKGGQYVCEWEGCHKRYNTLRGLNRHKYLHQGVTYRCDAGDCSSVFANPSYLYDHKRRVHRVTGGQGCDNQSSRHTARLAVNLRSKAIIRKLKTRVNASKDSTETTDPLSDNPRVDGSVAKSEVVSDDNDSEVGVECEDEIISDGCVDETEDMNTNQGLNETNCKKSDTNVTQSGSELQTKSVNNCETNTGKRKLKSRGSDDNDNDSDEYHSGSSDEIMER</sequence>
<dbReference type="Proteomes" id="UP000728032">
    <property type="component" value="Unassembled WGS sequence"/>
</dbReference>
<feature type="region of interest" description="Disordered" evidence="2">
    <location>
        <begin position="166"/>
        <end position="203"/>
    </location>
</feature>
<dbReference type="SMART" id="SM00355">
    <property type="entry name" value="ZnF_C2H2"/>
    <property type="match status" value="2"/>
</dbReference>
<dbReference type="InterPro" id="IPR013087">
    <property type="entry name" value="Znf_C2H2_type"/>
</dbReference>
<evidence type="ECO:0000256" key="1">
    <source>
        <dbReference type="PROSITE-ProRule" id="PRU00042"/>
    </source>
</evidence>
<evidence type="ECO:0000259" key="3">
    <source>
        <dbReference type="PROSITE" id="PS50157"/>
    </source>
</evidence>
<dbReference type="GO" id="GO:0008270">
    <property type="term" value="F:zinc ion binding"/>
    <property type="evidence" value="ECO:0007669"/>
    <property type="project" value="UniProtKB-KW"/>
</dbReference>
<dbReference type="InterPro" id="IPR036236">
    <property type="entry name" value="Znf_C2H2_sf"/>
</dbReference>
<name>A0A7R9MD27_9ACAR</name>
<keyword evidence="1" id="KW-0862">Zinc</keyword>
<feature type="domain" description="C2H2-type" evidence="3">
    <location>
        <begin position="75"/>
        <end position="101"/>
    </location>
</feature>
<feature type="compositionally biased region" description="Polar residues" evidence="2">
    <location>
        <begin position="166"/>
        <end position="178"/>
    </location>
</feature>
<dbReference type="EMBL" id="CAJPVJ010013848">
    <property type="protein sequence ID" value="CAG2175073.1"/>
    <property type="molecule type" value="Genomic_DNA"/>
</dbReference>
<gene>
    <name evidence="4" type="ORF">ONB1V03_LOCUS14512</name>
</gene>
<proteinExistence type="predicted"/>
<dbReference type="PROSITE" id="PS00028">
    <property type="entry name" value="ZINC_FINGER_C2H2_1"/>
    <property type="match status" value="2"/>
</dbReference>
<dbReference type="SUPFAM" id="SSF57667">
    <property type="entry name" value="beta-beta-alpha zinc fingers"/>
    <property type="match status" value="1"/>
</dbReference>
<keyword evidence="1" id="KW-0863">Zinc-finger</keyword>
<feature type="non-terminal residue" evidence="4">
    <location>
        <position position="1"/>
    </location>
</feature>